<reference evidence="2" key="1">
    <citation type="submission" date="2022-11" db="UniProtKB">
        <authorList>
            <consortium name="WormBaseParasite"/>
        </authorList>
    </citation>
    <scope>IDENTIFICATION</scope>
</reference>
<proteinExistence type="predicted"/>
<name>A0A914VYA0_9BILA</name>
<organism evidence="1 2">
    <name type="scientific">Plectus sambesii</name>
    <dbReference type="NCBI Taxonomy" id="2011161"/>
    <lineage>
        <taxon>Eukaryota</taxon>
        <taxon>Metazoa</taxon>
        <taxon>Ecdysozoa</taxon>
        <taxon>Nematoda</taxon>
        <taxon>Chromadorea</taxon>
        <taxon>Plectida</taxon>
        <taxon>Plectina</taxon>
        <taxon>Plectoidea</taxon>
        <taxon>Plectidae</taxon>
        <taxon>Plectus</taxon>
    </lineage>
</organism>
<dbReference type="AlphaFoldDB" id="A0A914VYA0"/>
<accession>A0A914VYA0</accession>
<keyword evidence="1" id="KW-1185">Reference proteome</keyword>
<evidence type="ECO:0000313" key="2">
    <source>
        <dbReference type="WBParaSite" id="PSAMB.scaffold275size59647.g4152.t1"/>
    </source>
</evidence>
<evidence type="ECO:0000313" key="1">
    <source>
        <dbReference type="Proteomes" id="UP000887566"/>
    </source>
</evidence>
<protein>
    <submittedName>
        <fullName evidence="2">Uncharacterized protein</fullName>
    </submittedName>
</protein>
<dbReference type="WBParaSite" id="PSAMB.scaffold275size59647.g4152.t1">
    <property type="protein sequence ID" value="PSAMB.scaffold275size59647.g4152.t1"/>
    <property type="gene ID" value="PSAMB.scaffold275size59647.g4152"/>
</dbReference>
<dbReference type="Proteomes" id="UP000887566">
    <property type="component" value="Unplaced"/>
</dbReference>
<sequence>MRNATEQLDRLSALTKRDYNENRRGATVVKITSYNDVARVRKATDDIQRYRTAHWNGRGAAPTPGGRDESECRITACRLLWTNVHLEGGRRSGRDTHSGQLEQPRGHYHHHYIVTVIIFSMANSIPFSFIRNRDHIAATRAVACRRQRGANKQIVSAWSSSNSIAYRAQ</sequence>